<dbReference type="RefSeq" id="XP_022481860.1">
    <property type="nucleotide sequence ID" value="XM_022638284.1"/>
</dbReference>
<proteinExistence type="predicted"/>
<dbReference type="EMBL" id="LXJU01000318">
    <property type="protein sequence ID" value="OGE46386.1"/>
    <property type="molecule type" value="Genomic_DNA"/>
</dbReference>
<organism evidence="1 2">
    <name type="scientific">Penicillium arizonense</name>
    <dbReference type="NCBI Taxonomy" id="1835702"/>
    <lineage>
        <taxon>Eukaryota</taxon>
        <taxon>Fungi</taxon>
        <taxon>Dikarya</taxon>
        <taxon>Ascomycota</taxon>
        <taxon>Pezizomycotina</taxon>
        <taxon>Eurotiomycetes</taxon>
        <taxon>Eurotiomycetidae</taxon>
        <taxon>Eurotiales</taxon>
        <taxon>Aspergillaceae</taxon>
        <taxon>Penicillium</taxon>
    </lineage>
</organism>
<evidence type="ECO:0000313" key="2">
    <source>
        <dbReference type="Proteomes" id="UP000177622"/>
    </source>
</evidence>
<name>A0A1F5L000_PENAI</name>
<accession>A0A1F5L000</accession>
<comment type="caution">
    <text evidence="1">The sequence shown here is derived from an EMBL/GenBank/DDBJ whole genome shotgun (WGS) entry which is preliminary data.</text>
</comment>
<evidence type="ECO:0000313" key="1">
    <source>
        <dbReference type="EMBL" id="OGE46386.1"/>
    </source>
</evidence>
<protein>
    <submittedName>
        <fullName evidence="1">Uncharacterized protein</fullName>
    </submittedName>
</protein>
<keyword evidence="2" id="KW-1185">Reference proteome</keyword>
<sequence>MAKIVCNLAFVYRCPVPEGLAPGSHRRTRWRTK</sequence>
<dbReference type="GeneID" id="34583018"/>
<gene>
    <name evidence="1" type="ORF">PENARI_c318G00062</name>
</gene>
<reference evidence="1 2" key="1">
    <citation type="journal article" date="2016" name="Sci. Rep.">
        <title>Penicillium arizonense, a new, genome sequenced fungal species, reveals a high chemical diversity in secreted metabolites.</title>
        <authorList>
            <person name="Grijseels S."/>
            <person name="Nielsen J.C."/>
            <person name="Randelovic M."/>
            <person name="Nielsen J."/>
            <person name="Nielsen K.F."/>
            <person name="Workman M."/>
            <person name="Frisvad J.C."/>
        </authorList>
    </citation>
    <scope>NUCLEOTIDE SEQUENCE [LARGE SCALE GENOMIC DNA]</scope>
    <source>
        <strain evidence="1 2">CBS 141311</strain>
    </source>
</reference>
<dbReference type="AlphaFoldDB" id="A0A1F5L000"/>
<dbReference type="Proteomes" id="UP000177622">
    <property type="component" value="Unassembled WGS sequence"/>
</dbReference>